<dbReference type="PANTHER" id="PTHR12289:SF34">
    <property type="entry name" value="METAXIN-1"/>
    <property type="match status" value="1"/>
</dbReference>
<dbReference type="InterPro" id="IPR050931">
    <property type="entry name" value="Mito_Protein_Transport_Metaxin"/>
</dbReference>
<protein>
    <submittedName>
        <fullName evidence="1">Uncharacterized protein</fullName>
    </submittedName>
</protein>
<dbReference type="AlphaFoldDB" id="A0A2R9A7X9"/>
<dbReference type="EMBL" id="AJFE02058100">
    <property type="status" value="NOT_ANNOTATED_CDS"/>
    <property type="molecule type" value="Genomic_DNA"/>
</dbReference>
<sequence length="109" mass="11859">MAAPMELFCWSGGWGLPSVDLDSLAVLTYARFTGAPLKVHKISNPWQSPSGTQYPLGELCLPFGPVMERSSQFHTRSSPTFEKSGQGGRTWAVCKTFGPADHMVQEVLG</sequence>
<reference evidence="1 2" key="1">
    <citation type="journal article" date="2012" name="Nature">
        <title>The bonobo genome compared with the chimpanzee and human genomes.</title>
        <authorList>
            <person name="Prufer K."/>
            <person name="Munch K."/>
            <person name="Hellmann I."/>
            <person name="Akagi K."/>
            <person name="Miller J.R."/>
            <person name="Walenz B."/>
            <person name="Koren S."/>
            <person name="Sutton G."/>
            <person name="Kodira C."/>
            <person name="Winer R."/>
            <person name="Knight J.R."/>
            <person name="Mullikin J.C."/>
            <person name="Meader S.J."/>
            <person name="Ponting C.P."/>
            <person name="Lunter G."/>
            <person name="Higashino S."/>
            <person name="Hobolth A."/>
            <person name="Dutheil J."/>
            <person name="Karakoc E."/>
            <person name="Alkan C."/>
            <person name="Sajjadian S."/>
            <person name="Catacchio C.R."/>
            <person name="Ventura M."/>
            <person name="Marques-Bonet T."/>
            <person name="Eichler E.E."/>
            <person name="Andre C."/>
            <person name="Atencia R."/>
            <person name="Mugisha L."/>
            <person name="Junhold J."/>
            <person name="Patterson N."/>
            <person name="Siebauer M."/>
            <person name="Good J.M."/>
            <person name="Fischer A."/>
            <person name="Ptak S.E."/>
            <person name="Lachmann M."/>
            <person name="Symer D.E."/>
            <person name="Mailund T."/>
            <person name="Schierup M.H."/>
            <person name="Andres A.M."/>
            <person name="Kelso J."/>
            <person name="Paabo S."/>
        </authorList>
    </citation>
    <scope>NUCLEOTIDE SEQUENCE [LARGE SCALE GENOMIC DNA]</scope>
</reference>
<dbReference type="Ensembl" id="ENSPPAT00000034164.1">
    <property type="protein sequence ID" value="ENSPPAP00000011506.1"/>
    <property type="gene ID" value="ENSPPAG00000028951.1"/>
</dbReference>
<dbReference type="EMBL" id="AJFE02058101">
    <property type="status" value="NOT_ANNOTATED_CDS"/>
    <property type="molecule type" value="Genomic_DNA"/>
</dbReference>
<dbReference type="CDD" id="cd03078">
    <property type="entry name" value="GST_N_Metaxin1_like"/>
    <property type="match status" value="1"/>
</dbReference>
<dbReference type="EMBL" id="AJFE02058098">
    <property type="status" value="NOT_ANNOTATED_CDS"/>
    <property type="molecule type" value="Genomic_DNA"/>
</dbReference>
<name>A0A2R9A7X9_PANPA</name>
<reference evidence="1" key="2">
    <citation type="submission" date="2025-08" db="UniProtKB">
        <authorList>
            <consortium name="Ensembl"/>
        </authorList>
    </citation>
    <scope>IDENTIFICATION</scope>
</reference>
<evidence type="ECO:0000313" key="2">
    <source>
        <dbReference type="Proteomes" id="UP000240080"/>
    </source>
</evidence>
<dbReference type="EMBL" id="AJFE02058099">
    <property type="status" value="NOT_ANNOTATED_CDS"/>
    <property type="molecule type" value="Genomic_DNA"/>
</dbReference>
<dbReference type="Bgee" id="ENSPPAG00000028951">
    <property type="expression patterns" value="Expressed in testis and 6 other cell types or tissues"/>
</dbReference>
<dbReference type="GO" id="GO:0007005">
    <property type="term" value="P:mitochondrion organization"/>
    <property type="evidence" value="ECO:0007669"/>
    <property type="project" value="TreeGrafter"/>
</dbReference>
<dbReference type="GeneTree" id="ENSGT00950000182919"/>
<proteinExistence type="predicted"/>
<evidence type="ECO:0000313" key="1">
    <source>
        <dbReference type="Ensembl" id="ENSPPAP00000011506.1"/>
    </source>
</evidence>
<dbReference type="GO" id="GO:0001401">
    <property type="term" value="C:SAM complex"/>
    <property type="evidence" value="ECO:0007669"/>
    <property type="project" value="TreeGrafter"/>
</dbReference>
<organism evidence="1 2">
    <name type="scientific">Pan paniscus</name>
    <name type="common">Pygmy chimpanzee</name>
    <name type="synonym">Bonobo</name>
    <dbReference type="NCBI Taxonomy" id="9597"/>
    <lineage>
        <taxon>Eukaryota</taxon>
        <taxon>Metazoa</taxon>
        <taxon>Chordata</taxon>
        <taxon>Craniata</taxon>
        <taxon>Vertebrata</taxon>
        <taxon>Euteleostomi</taxon>
        <taxon>Mammalia</taxon>
        <taxon>Eutheria</taxon>
        <taxon>Euarchontoglires</taxon>
        <taxon>Primates</taxon>
        <taxon>Haplorrhini</taxon>
        <taxon>Catarrhini</taxon>
        <taxon>Hominidae</taxon>
        <taxon>Pan</taxon>
    </lineage>
</organism>
<accession>A0A2R9A7X9</accession>
<reference evidence="1" key="3">
    <citation type="submission" date="2025-09" db="UniProtKB">
        <authorList>
            <consortium name="Ensembl"/>
        </authorList>
    </citation>
    <scope>IDENTIFICATION</scope>
</reference>
<dbReference type="Proteomes" id="UP000240080">
    <property type="component" value="Chromosome 1"/>
</dbReference>
<keyword evidence="2" id="KW-1185">Reference proteome</keyword>
<dbReference type="PANTHER" id="PTHR12289">
    <property type="entry name" value="METAXIN RELATED"/>
    <property type="match status" value="1"/>
</dbReference>